<protein>
    <submittedName>
        <fullName evidence="1">Uncharacterized protein</fullName>
    </submittedName>
</protein>
<accession>A0A540MBV9</accession>
<dbReference type="AlphaFoldDB" id="A0A540MBV9"/>
<comment type="caution">
    <text evidence="1">The sequence shown here is derived from an EMBL/GenBank/DDBJ whole genome shotgun (WGS) entry which is preliminary data.</text>
</comment>
<sequence>MAVRIAFSLGFGGRRLEMMMGSNFSPGTAVEMNPDEERLFNAWFPAIYLGQLGIDSFLLQCKKSNNSDVKIVVRGAIRFGLSLQIRLKEILACWIKLMHSTT</sequence>
<dbReference type="STRING" id="106549.A0A540MBV9"/>
<organism evidence="1 2">
    <name type="scientific">Malus baccata</name>
    <name type="common">Siberian crab apple</name>
    <name type="synonym">Pyrus baccata</name>
    <dbReference type="NCBI Taxonomy" id="106549"/>
    <lineage>
        <taxon>Eukaryota</taxon>
        <taxon>Viridiplantae</taxon>
        <taxon>Streptophyta</taxon>
        <taxon>Embryophyta</taxon>
        <taxon>Tracheophyta</taxon>
        <taxon>Spermatophyta</taxon>
        <taxon>Magnoliopsida</taxon>
        <taxon>eudicotyledons</taxon>
        <taxon>Gunneridae</taxon>
        <taxon>Pentapetalae</taxon>
        <taxon>rosids</taxon>
        <taxon>fabids</taxon>
        <taxon>Rosales</taxon>
        <taxon>Rosaceae</taxon>
        <taxon>Amygdaloideae</taxon>
        <taxon>Maleae</taxon>
        <taxon>Malus</taxon>
    </lineage>
</organism>
<name>A0A540MBV9_MALBA</name>
<proteinExistence type="predicted"/>
<reference evidence="1 2" key="1">
    <citation type="journal article" date="2019" name="G3 (Bethesda)">
        <title>Sequencing of a Wild Apple (Malus baccata) Genome Unravels the Differences Between Cultivated and Wild Apple Species Regarding Disease Resistance and Cold Tolerance.</title>
        <authorList>
            <person name="Chen X."/>
        </authorList>
    </citation>
    <scope>NUCLEOTIDE SEQUENCE [LARGE SCALE GENOMIC DNA]</scope>
    <source>
        <strain evidence="2">cv. Shandingzi</strain>
        <tissue evidence="1">Leaves</tissue>
    </source>
</reference>
<keyword evidence="2" id="KW-1185">Reference proteome</keyword>
<evidence type="ECO:0000313" key="1">
    <source>
        <dbReference type="EMBL" id="TQD96223.1"/>
    </source>
</evidence>
<dbReference type="Proteomes" id="UP000315295">
    <property type="component" value="Unassembled WGS sequence"/>
</dbReference>
<dbReference type="EMBL" id="VIEB01000295">
    <property type="protein sequence ID" value="TQD96223.1"/>
    <property type="molecule type" value="Genomic_DNA"/>
</dbReference>
<gene>
    <name evidence="1" type="ORF">C1H46_018132</name>
</gene>
<evidence type="ECO:0000313" key="2">
    <source>
        <dbReference type="Proteomes" id="UP000315295"/>
    </source>
</evidence>